<evidence type="ECO:0000256" key="4">
    <source>
        <dbReference type="ARBA" id="ARBA00022553"/>
    </source>
</evidence>
<keyword evidence="4" id="KW-0597">Phosphoprotein</keyword>
<dbReference type="InterPro" id="IPR041949">
    <property type="entry name" value="START_STARD7"/>
</dbReference>
<dbReference type="PROSITE" id="PS50848">
    <property type="entry name" value="START"/>
    <property type="match status" value="1"/>
</dbReference>
<evidence type="ECO:0000256" key="12">
    <source>
        <dbReference type="SAM" id="MobiDB-lite"/>
    </source>
</evidence>
<comment type="subunit">
    <text evidence="8">Interacts with ACOT13/THEM2.</text>
</comment>
<dbReference type="InterPro" id="IPR002913">
    <property type="entry name" value="START_lipid-bd_dom"/>
</dbReference>
<sequence length="483" mass="57189">MYRRRLSQTFPTYPNLKILLLENKNLSEQCYRITLMLRQISAANNVKQRLELILKNSKLFGVLKDKFSAVPRSLKDQSSSVLRVWAHQFECVMAHRLRRGQQMFCLYSKLWEERALREFLRQMRQRIGVKSRDFLVAALGVAAYDWSSNRIPESEIRRHSKELEYVYKLKEKTLCNKCIKNSRICQCQKPSDSIEKPKLASYDDWKLFIEKNDLVVWRRLHSSGNYEYKVYGSYADVSAEDFLNVQIDIDYRRQWDNTAVVLNIVEADPDPHSHSDIIYWEMQWPTLFANRDYVFNRRYLVDYKAKTLFLVSKSTKHPSCPKQQTKYRIEDYWSYMVIRPYTELNKPGIEFSLTYFDNPGVNIPASVTTWVAMKAMPDFLERLREASRKYKVYCKESGVCSICNILDSHENNREPYQWDYFEDDVTDNTIYEAHHKIKAPEMDTKPSNPPPKSDGDVDGTTNTSANVQSENHSFWRFIKRLFK</sequence>
<dbReference type="SMART" id="SM00234">
    <property type="entry name" value="START"/>
    <property type="match status" value="1"/>
</dbReference>
<gene>
    <name evidence="14" type="primary">AUGUSTUS-3.0.2_04819</name>
    <name evidence="14" type="ORF">TcasGA2_TC004819</name>
</gene>
<name>D6WB56_TRICA</name>
<evidence type="ECO:0000256" key="9">
    <source>
        <dbReference type="ARBA" id="ARBA00069061"/>
    </source>
</evidence>
<feature type="domain" description="START" evidence="13">
    <location>
        <begin position="205"/>
        <end position="392"/>
    </location>
</feature>
<dbReference type="InterPro" id="IPR051213">
    <property type="entry name" value="START_lipid_transfer"/>
</dbReference>
<dbReference type="GO" id="GO:0006869">
    <property type="term" value="P:lipid transport"/>
    <property type="evidence" value="ECO:0007669"/>
    <property type="project" value="UniProtKB-KW"/>
</dbReference>
<comment type="subcellular location">
    <subcellularLocation>
        <location evidence="1">Cytoplasm</location>
    </subcellularLocation>
</comment>
<keyword evidence="2" id="KW-0813">Transport</keyword>
<evidence type="ECO:0000256" key="8">
    <source>
        <dbReference type="ARBA" id="ARBA00063535"/>
    </source>
</evidence>
<evidence type="ECO:0000256" key="3">
    <source>
        <dbReference type="ARBA" id="ARBA00022490"/>
    </source>
</evidence>
<evidence type="ECO:0000256" key="1">
    <source>
        <dbReference type="ARBA" id="ARBA00004496"/>
    </source>
</evidence>
<dbReference type="FunFam" id="3.30.530.20:FF:000017">
    <property type="entry name" value="Phosphatidylcholine transfer protein, putative"/>
    <property type="match status" value="1"/>
</dbReference>
<dbReference type="CDD" id="cd08911">
    <property type="entry name" value="START_STARD7-like"/>
    <property type="match status" value="1"/>
</dbReference>
<keyword evidence="15" id="KW-1185">Reference proteome</keyword>
<organism evidence="14 15">
    <name type="scientific">Tribolium castaneum</name>
    <name type="common">Red flour beetle</name>
    <dbReference type="NCBI Taxonomy" id="7070"/>
    <lineage>
        <taxon>Eukaryota</taxon>
        <taxon>Metazoa</taxon>
        <taxon>Ecdysozoa</taxon>
        <taxon>Arthropoda</taxon>
        <taxon>Hexapoda</taxon>
        <taxon>Insecta</taxon>
        <taxon>Pterygota</taxon>
        <taxon>Neoptera</taxon>
        <taxon>Endopterygota</taxon>
        <taxon>Coleoptera</taxon>
        <taxon>Polyphaga</taxon>
        <taxon>Cucujiformia</taxon>
        <taxon>Tenebrionidae</taxon>
        <taxon>Tenebrionidae incertae sedis</taxon>
        <taxon>Tribolium</taxon>
    </lineage>
</organism>
<dbReference type="PANTHER" id="PTHR19308:SF8">
    <property type="entry name" value="STAR-RELATED LIPID TRANSFER PROTEIN 7, MITOCHONDRIAL"/>
    <property type="match status" value="1"/>
</dbReference>
<evidence type="ECO:0000256" key="11">
    <source>
        <dbReference type="ARBA" id="ARBA00079049"/>
    </source>
</evidence>
<feature type="region of interest" description="Disordered" evidence="12">
    <location>
        <begin position="435"/>
        <end position="467"/>
    </location>
</feature>
<evidence type="ECO:0000256" key="6">
    <source>
        <dbReference type="ARBA" id="ARBA00023055"/>
    </source>
</evidence>
<dbReference type="InterPro" id="IPR023393">
    <property type="entry name" value="START-like_dom_sf"/>
</dbReference>
<reference evidence="14 15" key="2">
    <citation type="journal article" date="2010" name="Nucleic Acids Res.">
        <title>BeetleBase in 2010: revisions to provide comprehensive genomic information for Tribolium castaneum.</title>
        <authorList>
            <person name="Kim H.S."/>
            <person name="Murphy T."/>
            <person name="Xia J."/>
            <person name="Caragea D."/>
            <person name="Park Y."/>
            <person name="Beeman R.W."/>
            <person name="Lorenzen M.D."/>
            <person name="Butcher S."/>
            <person name="Manak J.R."/>
            <person name="Brown S.J."/>
        </authorList>
    </citation>
    <scope>GENOME REANNOTATION</scope>
    <source>
        <strain evidence="14 15">Georgia GA2</strain>
    </source>
</reference>
<dbReference type="EMBL" id="KQ971311">
    <property type="protein sequence ID" value="EEZ98964.2"/>
    <property type="molecule type" value="Genomic_DNA"/>
</dbReference>
<keyword evidence="6" id="KW-0445">Lipid transport</keyword>
<dbReference type="Proteomes" id="UP000007266">
    <property type="component" value="Linkage group 2"/>
</dbReference>
<dbReference type="GO" id="GO:0005829">
    <property type="term" value="C:cytosol"/>
    <property type="evidence" value="ECO:0007669"/>
    <property type="project" value="UniProtKB-ARBA"/>
</dbReference>
<dbReference type="PANTHER" id="PTHR19308">
    <property type="entry name" value="PHOSPHATIDYLCHOLINE TRANSFER PROTEIN"/>
    <property type="match status" value="1"/>
</dbReference>
<keyword evidence="3" id="KW-0963">Cytoplasm</keyword>
<accession>D6WB56</accession>
<evidence type="ECO:0000259" key="13">
    <source>
        <dbReference type="PROSITE" id="PS50848"/>
    </source>
</evidence>
<evidence type="ECO:0000256" key="7">
    <source>
        <dbReference type="ARBA" id="ARBA00023121"/>
    </source>
</evidence>
<dbReference type="Pfam" id="PF01852">
    <property type="entry name" value="START"/>
    <property type="match status" value="1"/>
</dbReference>
<evidence type="ECO:0000256" key="10">
    <source>
        <dbReference type="ARBA" id="ARBA00077188"/>
    </source>
</evidence>
<evidence type="ECO:0000256" key="5">
    <source>
        <dbReference type="ARBA" id="ARBA00022990"/>
    </source>
</evidence>
<dbReference type="Gene3D" id="3.30.530.20">
    <property type="match status" value="1"/>
</dbReference>
<reference evidence="14 15" key="1">
    <citation type="journal article" date="2008" name="Nature">
        <title>The genome of the model beetle and pest Tribolium castaneum.</title>
        <authorList>
            <consortium name="Tribolium Genome Sequencing Consortium"/>
            <person name="Richards S."/>
            <person name="Gibbs R.A."/>
            <person name="Weinstock G.M."/>
            <person name="Brown S.J."/>
            <person name="Denell R."/>
            <person name="Beeman R.W."/>
            <person name="Gibbs R."/>
            <person name="Beeman R.W."/>
            <person name="Brown S.J."/>
            <person name="Bucher G."/>
            <person name="Friedrich M."/>
            <person name="Grimmelikhuijzen C.J."/>
            <person name="Klingler M."/>
            <person name="Lorenzen M."/>
            <person name="Richards S."/>
            <person name="Roth S."/>
            <person name="Schroder R."/>
            <person name="Tautz D."/>
            <person name="Zdobnov E.M."/>
            <person name="Muzny D."/>
            <person name="Gibbs R.A."/>
            <person name="Weinstock G.M."/>
            <person name="Attaway T."/>
            <person name="Bell S."/>
            <person name="Buhay C.J."/>
            <person name="Chandrabose M.N."/>
            <person name="Chavez D."/>
            <person name="Clerk-Blankenburg K.P."/>
            <person name="Cree A."/>
            <person name="Dao M."/>
            <person name="Davis C."/>
            <person name="Chacko J."/>
            <person name="Dinh H."/>
            <person name="Dugan-Rocha S."/>
            <person name="Fowler G."/>
            <person name="Garner T.T."/>
            <person name="Garnes J."/>
            <person name="Gnirke A."/>
            <person name="Hawes A."/>
            <person name="Hernandez J."/>
            <person name="Hines S."/>
            <person name="Holder M."/>
            <person name="Hume J."/>
            <person name="Jhangiani S.N."/>
            <person name="Joshi V."/>
            <person name="Khan Z.M."/>
            <person name="Jackson L."/>
            <person name="Kovar C."/>
            <person name="Kowis A."/>
            <person name="Lee S."/>
            <person name="Lewis L.R."/>
            <person name="Margolis J."/>
            <person name="Morgan M."/>
            <person name="Nazareth L.V."/>
            <person name="Nguyen N."/>
            <person name="Okwuonu G."/>
            <person name="Parker D."/>
            <person name="Richards S."/>
            <person name="Ruiz S.J."/>
            <person name="Santibanez J."/>
            <person name="Savard J."/>
            <person name="Scherer S.E."/>
            <person name="Schneider B."/>
            <person name="Sodergren E."/>
            <person name="Tautz D."/>
            <person name="Vattahil S."/>
            <person name="Villasana D."/>
            <person name="White C.S."/>
            <person name="Wright R."/>
            <person name="Park Y."/>
            <person name="Beeman R.W."/>
            <person name="Lord J."/>
            <person name="Oppert B."/>
            <person name="Lorenzen M."/>
            <person name="Brown S."/>
            <person name="Wang L."/>
            <person name="Savard J."/>
            <person name="Tautz D."/>
            <person name="Richards S."/>
            <person name="Weinstock G."/>
            <person name="Gibbs R.A."/>
            <person name="Liu Y."/>
            <person name="Worley K."/>
            <person name="Weinstock G."/>
            <person name="Elsik C.G."/>
            <person name="Reese J.T."/>
            <person name="Elhaik E."/>
            <person name="Landan G."/>
            <person name="Graur D."/>
            <person name="Arensburger P."/>
            <person name="Atkinson P."/>
            <person name="Beeman R.W."/>
            <person name="Beidler J."/>
            <person name="Brown S.J."/>
            <person name="Demuth J.P."/>
            <person name="Drury D.W."/>
            <person name="Du Y.Z."/>
            <person name="Fujiwara H."/>
            <person name="Lorenzen M."/>
            <person name="Maselli V."/>
            <person name="Osanai M."/>
            <person name="Park Y."/>
            <person name="Robertson H.M."/>
            <person name="Tu Z."/>
            <person name="Wang J.J."/>
            <person name="Wang S."/>
            <person name="Richards S."/>
            <person name="Song H."/>
            <person name="Zhang L."/>
            <person name="Sodergren E."/>
            <person name="Werner D."/>
            <person name="Stanke M."/>
            <person name="Morgenstern B."/>
            <person name="Solovyev V."/>
            <person name="Kosarev P."/>
            <person name="Brown G."/>
            <person name="Chen H.C."/>
            <person name="Ermolaeva O."/>
            <person name="Hlavina W."/>
            <person name="Kapustin Y."/>
            <person name="Kiryutin B."/>
            <person name="Kitts P."/>
            <person name="Maglott D."/>
            <person name="Pruitt K."/>
            <person name="Sapojnikov V."/>
            <person name="Souvorov A."/>
            <person name="Mackey A.J."/>
            <person name="Waterhouse R.M."/>
            <person name="Wyder S."/>
            <person name="Zdobnov E.M."/>
            <person name="Zdobnov E.M."/>
            <person name="Wyder S."/>
            <person name="Kriventseva E.V."/>
            <person name="Kadowaki T."/>
            <person name="Bork P."/>
            <person name="Aranda M."/>
            <person name="Bao R."/>
            <person name="Beermann A."/>
            <person name="Berns N."/>
            <person name="Bolognesi R."/>
            <person name="Bonneton F."/>
            <person name="Bopp D."/>
            <person name="Brown S.J."/>
            <person name="Bucher G."/>
            <person name="Butts T."/>
            <person name="Chaumot A."/>
            <person name="Denell R.E."/>
            <person name="Ferrier D.E."/>
            <person name="Friedrich M."/>
            <person name="Gordon C.M."/>
            <person name="Jindra M."/>
            <person name="Klingler M."/>
            <person name="Lan Q."/>
            <person name="Lattorff H.M."/>
            <person name="Laudet V."/>
            <person name="von Levetsow C."/>
            <person name="Liu Z."/>
            <person name="Lutz R."/>
            <person name="Lynch J.A."/>
            <person name="da Fonseca R.N."/>
            <person name="Posnien N."/>
            <person name="Reuter R."/>
            <person name="Roth S."/>
            <person name="Savard J."/>
            <person name="Schinko J.B."/>
            <person name="Schmitt C."/>
            <person name="Schoppmeier M."/>
            <person name="Schroder R."/>
            <person name="Shippy T.D."/>
            <person name="Simonnet F."/>
            <person name="Marques-Souza H."/>
            <person name="Tautz D."/>
            <person name="Tomoyasu Y."/>
            <person name="Trauner J."/>
            <person name="Van der Zee M."/>
            <person name="Vervoort M."/>
            <person name="Wittkopp N."/>
            <person name="Wimmer E.A."/>
            <person name="Yang X."/>
            <person name="Jones A.K."/>
            <person name="Sattelle D.B."/>
            <person name="Ebert P.R."/>
            <person name="Nelson D."/>
            <person name="Scott J.G."/>
            <person name="Beeman R.W."/>
            <person name="Muthukrishnan S."/>
            <person name="Kramer K.J."/>
            <person name="Arakane Y."/>
            <person name="Beeman R.W."/>
            <person name="Zhu Q."/>
            <person name="Hogenkamp D."/>
            <person name="Dixit R."/>
            <person name="Oppert B."/>
            <person name="Jiang H."/>
            <person name="Zou Z."/>
            <person name="Marshall J."/>
            <person name="Elpidina E."/>
            <person name="Vinokurov K."/>
            <person name="Oppert C."/>
            <person name="Zou Z."/>
            <person name="Evans J."/>
            <person name="Lu Z."/>
            <person name="Zhao P."/>
            <person name="Sumathipala N."/>
            <person name="Altincicek B."/>
            <person name="Vilcinskas A."/>
            <person name="Williams M."/>
            <person name="Hultmark D."/>
            <person name="Hetru C."/>
            <person name="Jiang H."/>
            <person name="Grimmelikhuijzen C.J."/>
            <person name="Hauser F."/>
            <person name="Cazzamali G."/>
            <person name="Williamson M."/>
            <person name="Park Y."/>
            <person name="Li B."/>
            <person name="Tanaka Y."/>
            <person name="Predel R."/>
            <person name="Neupert S."/>
            <person name="Schachtner J."/>
            <person name="Verleyen P."/>
            <person name="Raible F."/>
            <person name="Bork P."/>
            <person name="Friedrich M."/>
            <person name="Walden K.K."/>
            <person name="Robertson H.M."/>
            <person name="Angeli S."/>
            <person name="Foret S."/>
            <person name="Bucher G."/>
            <person name="Schuetz S."/>
            <person name="Maleszka R."/>
            <person name="Wimmer E.A."/>
            <person name="Beeman R.W."/>
            <person name="Lorenzen M."/>
            <person name="Tomoyasu Y."/>
            <person name="Miller S.C."/>
            <person name="Grossmann D."/>
            <person name="Bucher G."/>
        </authorList>
    </citation>
    <scope>NUCLEOTIDE SEQUENCE [LARGE SCALE GENOMIC DNA]</scope>
    <source>
        <strain evidence="14 15">Georgia GA2</strain>
    </source>
</reference>
<evidence type="ECO:0000256" key="2">
    <source>
        <dbReference type="ARBA" id="ARBA00022448"/>
    </source>
</evidence>
<feature type="compositionally biased region" description="Basic and acidic residues" evidence="12">
    <location>
        <begin position="435"/>
        <end position="444"/>
    </location>
</feature>
<keyword evidence="5" id="KW-0007">Acetylation</keyword>
<dbReference type="AlphaFoldDB" id="D6WB56"/>
<protein>
    <recommendedName>
        <fullName evidence="9">Phosphatidylcholine transfer protein</fullName>
    </recommendedName>
    <alternativeName>
        <fullName evidence="11">START domain-containing protein 2</fullName>
    </alternativeName>
    <alternativeName>
        <fullName evidence="10">StAR-related lipid transfer protein 2</fullName>
    </alternativeName>
</protein>
<dbReference type="HOGENOM" id="CLU_042209_2_1_1"/>
<proteinExistence type="predicted"/>
<keyword evidence="7" id="KW-0446">Lipid-binding</keyword>
<dbReference type="SUPFAM" id="SSF55961">
    <property type="entry name" value="Bet v1-like"/>
    <property type="match status" value="1"/>
</dbReference>
<dbReference type="GO" id="GO:0008289">
    <property type="term" value="F:lipid binding"/>
    <property type="evidence" value="ECO:0007669"/>
    <property type="project" value="UniProtKB-KW"/>
</dbReference>
<evidence type="ECO:0000313" key="15">
    <source>
        <dbReference type="Proteomes" id="UP000007266"/>
    </source>
</evidence>
<evidence type="ECO:0000313" key="14">
    <source>
        <dbReference type="EMBL" id="EEZ98964.2"/>
    </source>
</evidence>